<evidence type="ECO:0000313" key="1">
    <source>
        <dbReference type="EMBL" id="MFB6392596.1"/>
    </source>
</evidence>
<organism evidence="1 2">
    <name type="scientific">Polymorphospora lycopeni</name>
    <dbReference type="NCBI Taxonomy" id="3140240"/>
    <lineage>
        <taxon>Bacteria</taxon>
        <taxon>Bacillati</taxon>
        <taxon>Actinomycetota</taxon>
        <taxon>Actinomycetes</taxon>
        <taxon>Micromonosporales</taxon>
        <taxon>Micromonosporaceae</taxon>
        <taxon>Polymorphospora</taxon>
    </lineage>
</organism>
<dbReference type="RefSeq" id="WP_375733311.1">
    <property type="nucleotide sequence ID" value="NZ_JBCGDC010000011.1"/>
</dbReference>
<accession>A0ABV5CNI2</accession>
<protein>
    <submittedName>
        <fullName evidence="1">Uncharacterized protein</fullName>
    </submittedName>
</protein>
<dbReference type="Proteomes" id="UP001582793">
    <property type="component" value="Unassembled WGS sequence"/>
</dbReference>
<proteinExistence type="predicted"/>
<dbReference type="EMBL" id="JBCGDC010000011">
    <property type="protein sequence ID" value="MFB6392596.1"/>
    <property type="molecule type" value="Genomic_DNA"/>
</dbReference>
<keyword evidence="2" id="KW-1185">Reference proteome</keyword>
<gene>
    <name evidence="1" type="ORF">AAFH96_05690</name>
</gene>
<name>A0ABV5CNI2_9ACTN</name>
<comment type="caution">
    <text evidence="1">The sequence shown here is derived from an EMBL/GenBank/DDBJ whole genome shotgun (WGS) entry which is preliminary data.</text>
</comment>
<evidence type="ECO:0000313" key="2">
    <source>
        <dbReference type="Proteomes" id="UP001582793"/>
    </source>
</evidence>
<reference evidence="1 2" key="1">
    <citation type="submission" date="2024-04" db="EMBL/GenBank/DDBJ databases">
        <title>Polymorphospora sp. isolated from Baiyangdian Lake in Xiong'an New Area.</title>
        <authorList>
            <person name="Zhang X."/>
            <person name="Liu J."/>
        </authorList>
    </citation>
    <scope>NUCLEOTIDE SEQUENCE [LARGE SCALE GENOMIC DNA]</scope>
    <source>
        <strain evidence="1 2">2-325</strain>
    </source>
</reference>
<sequence>MTEPEQNRGDVPRAYCDGRPAHVASSDVLTETKQAAPWQHWAAQQAEQGFTSGPNLFGRRLSVSPHRAARIIAAANTADHGRNAQLTA</sequence>